<gene>
    <name evidence="2" type="ORF">D3P04_04540</name>
</gene>
<dbReference type="Proteomes" id="UP000284202">
    <property type="component" value="Unassembled WGS sequence"/>
</dbReference>
<organism evidence="2 3">
    <name type="scientific">Paracoccus onubensis</name>
    <dbReference type="NCBI Taxonomy" id="1675788"/>
    <lineage>
        <taxon>Bacteria</taxon>
        <taxon>Pseudomonadati</taxon>
        <taxon>Pseudomonadota</taxon>
        <taxon>Alphaproteobacteria</taxon>
        <taxon>Rhodobacterales</taxon>
        <taxon>Paracoccaceae</taxon>
        <taxon>Paracoccus</taxon>
    </lineage>
</organism>
<reference evidence="3" key="1">
    <citation type="submission" date="2018-09" db="EMBL/GenBank/DDBJ databases">
        <title>Acidovorax cavernicola nov. sp. isolated from Gruta de las Maravillas (Aracena, Spain).</title>
        <authorList>
            <person name="Jurado V."/>
            <person name="Gutierrez-Patricio S."/>
            <person name="Gonzalez-Pimentel J.L."/>
            <person name="Miller A.Z."/>
            <person name="Laiz L."/>
            <person name="Saiz-Jimenez C."/>
        </authorList>
    </citation>
    <scope>NUCLEOTIDE SEQUENCE [LARGE SCALE GENOMIC DNA]</scope>
    <source>
        <strain evidence="3">1011MAR3C25</strain>
    </source>
</reference>
<evidence type="ECO:0000313" key="3">
    <source>
        <dbReference type="Proteomes" id="UP000284202"/>
    </source>
</evidence>
<dbReference type="Gene3D" id="3.30.565.10">
    <property type="entry name" value="Histidine kinase-like ATPase, C-terminal domain"/>
    <property type="match status" value="1"/>
</dbReference>
<dbReference type="GO" id="GO:0016740">
    <property type="term" value="F:transferase activity"/>
    <property type="evidence" value="ECO:0007669"/>
    <property type="project" value="UniProtKB-KW"/>
</dbReference>
<keyword evidence="3" id="KW-1185">Reference proteome</keyword>
<accession>A0A418T4Q6</accession>
<dbReference type="InterPro" id="IPR036890">
    <property type="entry name" value="HATPase_C_sf"/>
</dbReference>
<protein>
    <submittedName>
        <fullName evidence="2">Histidine phosphotransferase</fullName>
    </submittedName>
</protein>
<dbReference type="AlphaFoldDB" id="A0A418T4Q6"/>
<dbReference type="Gene3D" id="1.10.287.130">
    <property type="match status" value="1"/>
</dbReference>
<dbReference type="EMBL" id="QZCG01000002">
    <property type="protein sequence ID" value="RJE88183.1"/>
    <property type="molecule type" value="Genomic_DNA"/>
</dbReference>
<dbReference type="Pfam" id="PF10090">
    <property type="entry name" value="HPTransfase"/>
    <property type="match status" value="1"/>
</dbReference>
<feature type="domain" description="Histidine phosphotransferase ChpT C-terminal" evidence="1">
    <location>
        <begin position="87"/>
        <end position="206"/>
    </location>
</feature>
<dbReference type="RefSeq" id="WP_119746360.1">
    <property type="nucleotide sequence ID" value="NZ_QZCG01000002.1"/>
</dbReference>
<keyword evidence="2" id="KW-0808">Transferase</keyword>
<name>A0A418T4Q6_9RHOB</name>
<proteinExistence type="predicted"/>
<dbReference type="InterPro" id="IPR018762">
    <property type="entry name" value="ChpT_C"/>
</dbReference>
<evidence type="ECO:0000259" key="1">
    <source>
        <dbReference type="Pfam" id="PF10090"/>
    </source>
</evidence>
<sequence>MSAHTMRIDPRQLATLVGSRLCHDLVSPIGAIGNGIELLELSDDFPGLTQTPEMRLIADSVSAAQNRLQSFRIAFGHASSDQSITTAQLKKLLSGMMAHRRIKVDLIAYGTFPHDHIRMVLLATMCLEHALSKGGNVTVRHSETGWKLTADAEETRADTALWAWLDQTETPPQRNPSPSPSEVQFLLLAEAAADCGRALSWELTGRGAGIAF</sequence>
<comment type="caution">
    <text evidence="2">The sequence shown here is derived from an EMBL/GenBank/DDBJ whole genome shotgun (WGS) entry which is preliminary data.</text>
</comment>
<dbReference type="OrthoDB" id="9803702at2"/>
<evidence type="ECO:0000313" key="2">
    <source>
        <dbReference type="EMBL" id="RJE88183.1"/>
    </source>
</evidence>